<dbReference type="InterPro" id="IPR023561">
    <property type="entry name" value="Carbonic_anhydrase_a-class"/>
</dbReference>
<feature type="signal peptide" evidence="8">
    <location>
        <begin position="1"/>
        <end position="26"/>
    </location>
</feature>
<dbReference type="GO" id="GO:0004089">
    <property type="term" value="F:carbonate dehydratase activity"/>
    <property type="evidence" value="ECO:0007669"/>
    <property type="project" value="UniProtKB-EC"/>
</dbReference>
<evidence type="ECO:0000256" key="7">
    <source>
        <dbReference type="SAM" id="MobiDB-lite"/>
    </source>
</evidence>
<keyword evidence="5" id="KW-0456">Lyase</keyword>
<feature type="compositionally biased region" description="Low complexity" evidence="7">
    <location>
        <begin position="92"/>
        <end position="110"/>
    </location>
</feature>
<organism evidence="10 11">
    <name type="scientific">Cyclotella atomus</name>
    <dbReference type="NCBI Taxonomy" id="382360"/>
    <lineage>
        <taxon>Eukaryota</taxon>
        <taxon>Sar</taxon>
        <taxon>Stramenopiles</taxon>
        <taxon>Ochrophyta</taxon>
        <taxon>Bacillariophyta</taxon>
        <taxon>Coscinodiscophyceae</taxon>
        <taxon>Thalassiosirophycidae</taxon>
        <taxon>Stephanodiscales</taxon>
        <taxon>Stephanodiscaceae</taxon>
        <taxon>Cyclotella</taxon>
    </lineage>
</organism>
<evidence type="ECO:0000256" key="5">
    <source>
        <dbReference type="ARBA" id="ARBA00023239"/>
    </source>
</evidence>
<evidence type="ECO:0000313" key="10">
    <source>
        <dbReference type="EMBL" id="KAL3779435.1"/>
    </source>
</evidence>
<dbReference type="PANTHER" id="PTHR18952:SF265">
    <property type="entry name" value="CARBONIC ANHYDRASE"/>
    <property type="match status" value="1"/>
</dbReference>
<comment type="similarity">
    <text evidence="1">Belongs to the alpha-carbonic anhydrase family.</text>
</comment>
<dbReference type="PROSITE" id="PS51144">
    <property type="entry name" value="ALPHA_CA_2"/>
    <property type="match status" value="1"/>
</dbReference>
<reference evidence="10 11" key="1">
    <citation type="submission" date="2024-10" db="EMBL/GenBank/DDBJ databases">
        <title>Updated reference genomes for cyclostephanoid diatoms.</title>
        <authorList>
            <person name="Roberts W.R."/>
            <person name="Alverson A.J."/>
        </authorList>
    </citation>
    <scope>NUCLEOTIDE SEQUENCE [LARGE SCALE GENOMIC DNA]</scope>
    <source>
        <strain evidence="10 11">AJA010-31</strain>
    </source>
</reference>
<dbReference type="AlphaFoldDB" id="A0ABD3NTQ5"/>
<proteinExistence type="inferred from homology"/>
<feature type="region of interest" description="Disordered" evidence="7">
    <location>
        <begin position="77"/>
        <end position="128"/>
    </location>
</feature>
<evidence type="ECO:0000259" key="9">
    <source>
        <dbReference type="PROSITE" id="PS51144"/>
    </source>
</evidence>
<keyword evidence="3" id="KW-0479">Metal-binding</keyword>
<evidence type="ECO:0000256" key="3">
    <source>
        <dbReference type="ARBA" id="ARBA00022723"/>
    </source>
</evidence>
<gene>
    <name evidence="10" type="ORF">ACHAWO_000161</name>
</gene>
<protein>
    <recommendedName>
        <fullName evidence="2">carbonic anhydrase</fullName>
        <ecNumber evidence="2">4.2.1.1</ecNumber>
    </recommendedName>
</protein>
<dbReference type="EC" id="4.2.1.1" evidence="2"/>
<dbReference type="EMBL" id="JALLPJ020000933">
    <property type="protein sequence ID" value="KAL3779435.1"/>
    <property type="molecule type" value="Genomic_DNA"/>
</dbReference>
<comment type="caution">
    <text evidence="10">The sequence shown here is derived from an EMBL/GenBank/DDBJ whole genome shotgun (WGS) entry which is preliminary data.</text>
</comment>
<feature type="chain" id="PRO_5044750821" description="carbonic anhydrase" evidence="8">
    <location>
        <begin position="27"/>
        <end position="508"/>
    </location>
</feature>
<evidence type="ECO:0000256" key="1">
    <source>
        <dbReference type="ARBA" id="ARBA00010718"/>
    </source>
</evidence>
<keyword evidence="8" id="KW-0732">Signal</keyword>
<comment type="catalytic activity">
    <reaction evidence="6">
        <text>hydrogencarbonate + H(+) = CO2 + H2O</text>
        <dbReference type="Rhea" id="RHEA:10748"/>
        <dbReference type="ChEBI" id="CHEBI:15377"/>
        <dbReference type="ChEBI" id="CHEBI:15378"/>
        <dbReference type="ChEBI" id="CHEBI:16526"/>
        <dbReference type="ChEBI" id="CHEBI:17544"/>
        <dbReference type="EC" id="4.2.1.1"/>
    </reaction>
</comment>
<feature type="domain" description="Alpha-carbonic anhydrase" evidence="9">
    <location>
        <begin position="123"/>
        <end position="461"/>
    </location>
</feature>
<accession>A0ABD3NTQ5</accession>
<evidence type="ECO:0000256" key="2">
    <source>
        <dbReference type="ARBA" id="ARBA00012925"/>
    </source>
</evidence>
<evidence type="ECO:0000256" key="6">
    <source>
        <dbReference type="ARBA" id="ARBA00048348"/>
    </source>
</evidence>
<dbReference type="InterPro" id="IPR001148">
    <property type="entry name" value="CA_dom"/>
</dbReference>
<dbReference type="Gene3D" id="3.10.200.10">
    <property type="entry name" value="Alpha carbonic anhydrase"/>
    <property type="match status" value="1"/>
</dbReference>
<dbReference type="InterPro" id="IPR036398">
    <property type="entry name" value="CA_dom_sf"/>
</dbReference>
<dbReference type="SUPFAM" id="SSF51069">
    <property type="entry name" value="Carbonic anhydrase"/>
    <property type="match status" value="1"/>
</dbReference>
<keyword evidence="11" id="KW-1185">Reference proteome</keyword>
<dbReference type="Pfam" id="PF00194">
    <property type="entry name" value="Carb_anhydrase"/>
    <property type="match status" value="1"/>
</dbReference>
<keyword evidence="4" id="KW-0862">Zinc</keyword>
<evidence type="ECO:0000313" key="11">
    <source>
        <dbReference type="Proteomes" id="UP001530400"/>
    </source>
</evidence>
<dbReference type="PANTHER" id="PTHR18952">
    <property type="entry name" value="CARBONIC ANHYDRASE"/>
    <property type="match status" value="1"/>
</dbReference>
<name>A0ABD3NTQ5_9STRA</name>
<dbReference type="Proteomes" id="UP001530400">
    <property type="component" value="Unassembled WGS sequence"/>
</dbReference>
<evidence type="ECO:0000256" key="8">
    <source>
        <dbReference type="SAM" id="SignalP"/>
    </source>
</evidence>
<dbReference type="GO" id="GO:0046872">
    <property type="term" value="F:metal ion binding"/>
    <property type="evidence" value="ECO:0007669"/>
    <property type="project" value="UniProtKB-KW"/>
</dbReference>
<evidence type="ECO:0000256" key="4">
    <source>
        <dbReference type="ARBA" id="ARBA00022833"/>
    </source>
</evidence>
<sequence>MKCTRLRCWSILAATIYFIRLQGCNSRSWTEILDPNSINDGLPQPNSKNIDWIDIHGSQVPMFQELDATHVFTAEPSEIPSMMPSAEPITARPSKSPSRRPTSEPTSKPTFAGAQEPSNPPKGYFNYNPTSEYGPPKWGRVKIENDFWHTFDLNSNRNGNDCNSGSGQSPIDVCVKPKESCTETHEMRPKSGDYKMDGPFITKQILPSKLRLVMAPRTGDEPDPPQVDFSSNGKGLMDMTNIDFKFPSEHTVCGKRFDGEMQYYSYHPARRRFVTVVFFLEASVSYPRNDHLQEVINAFGRVFTEDKLKCQQKLRQQNSQSSAHSFAAAAGNRELEMDAFNNTNLDLDLFGDFDMWNATTNEYNGQSQRRLALKWHPFHPDIQKSVHFWGYKGSFTEPPCTDKIVDWKIMDVPTPISMKQLQQFKQILFNHVNGDCTKTAVHNSQGSVARPTQDPIKYYKCTRDNYVSDEERGVCGDAGCKVPFGEGLNPYYDPIVDVTGPPTRSPTT</sequence>